<feature type="compositionally biased region" description="Pro residues" evidence="6">
    <location>
        <begin position="125"/>
        <end position="143"/>
    </location>
</feature>
<accession>A0A8J4V516</accession>
<dbReference type="GO" id="GO:0009055">
    <property type="term" value="F:electron transfer activity"/>
    <property type="evidence" value="ECO:0007669"/>
    <property type="project" value="InterPro"/>
</dbReference>
<evidence type="ECO:0000256" key="1">
    <source>
        <dbReference type="ARBA" id="ARBA00022448"/>
    </source>
</evidence>
<keyword evidence="7" id="KW-0732">Signal</keyword>
<evidence type="ECO:0000256" key="7">
    <source>
        <dbReference type="SAM" id="SignalP"/>
    </source>
</evidence>
<gene>
    <name evidence="9" type="ORF">CMV_025401</name>
</gene>
<dbReference type="Pfam" id="PF02298">
    <property type="entry name" value="Cu_bind_like"/>
    <property type="match status" value="1"/>
</dbReference>
<dbReference type="EMBL" id="JRKL02006668">
    <property type="protein sequence ID" value="KAF3948628.1"/>
    <property type="molecule type" value="Genomic_DNA"/>
</dbReference>
<dbReference type="OrthoDB" id="1933492at2759"/>
<feature type="chain" id="PRO_5035174342" description="Phytocyanin domain-containing protein" evidence="7">
    <location>
        <begin position="23"/>
        <end position="183"/>
    </location>
</feature>
<evidence type="ECO:0000313" key="10">
    <source>
        <dbReference type="Proteomes" id="UP000737018"/>
    </source>
</evidence>
<name>A0A8J4V516_9ROSI</name>
<dbReference type="Proteomes" id="UP000737018">
    <property type="component" value="Unassembled WGS sequence"/>
</dbReference>
<keyword evidence="1" id="KW-0813">Transport</keyword>
<dbReference type="InterPro" id="IPR003245">
    <property type="entry name" value="Phytocyanin_dom"/>
</dbReference>
<keyword evidence="3" id="KW-0249">Electron transport</keyword>
<organism evidence="9 10">
    <name type="scientific">Castanea mollissima</name>
    <name type="common">Chinese chestnut</name>
    <dbReference type="NCBI Taxonomy" id="60419"/>
    <lineage>
        <taxon>Eukaryota</taxon>
        <taxon>Viridiplantae</taxon>
        <taxon>Streptophyta</taxon>
        <taxon>Embryophyta</taxon>
        <taxon>Tracheophyta</taxon>
        <taxon>Spermatophyta</taxon>
        <taxon>Magnoliopsida</taxon>
        <taxon>eudicotyledons</taxon>
        <taxon>Gunneridae</taxon>
        <taxon>Pentapetalae</taxon>
        <taxon>rosids</taxon>
        <taxon>fabids</taxon>
        <taxon>Fagales</taxon>
        <taxon>Fagaceae</taxon>
        <taxon>Castanea</taxon>
    </lineage>
</organism>
<dbReference type="PROSITE" id="PS51485">
    <property type="entry name" value="PHYTOCYANIN"/>
    <property type="match status" value="1"/>
</dbReference>
<evidence type="ECO:0000256" key="2">
    <source>
        <dbReference type="ARBA" id="ARBA00022723"/>
    </source>
</evidence>
<dbReference type="InterPro" id="IPR028871">
    <property type="entry name" value="BlueCu_1_BS"/>
</dbReference>
<evidence type="ECO:0000256" key="5">
    <source>
        <dbReference type="ARBA" id="ARBA00023180"/>
    </source>
</evidence>
<dbReference type="PANTHER" id="PTHR33021:SF339">
    <property type="entry name" value="OS07G0570600 PROTEIN"/>
    <property type="match status" value="1"/>
</dbReference>
<dbReference type="PANTHER" id="PTHR33021">
    <property type="entry name" value="BLUE COPPER PROTEIN"/>
    <property type="match status" value="1"/>
</dbReference>
<proteinExistence type="predicted"/>
<feature type="region of interest" description="Disordered" evidence="6">
    <location>
        <begin position="117"/>
        <end position="157"/>
    </location>
</feature>
<evidence type="ECO:0000256" key="3">
    <source>
        <dbReference type="ARBA" id="ARBA00022982"/>
    </source>
</evidence>
<dbReference type="InterPro" id="IPR008972">
    <property type="entry name" value="Cupredoxin"/>
</dbReference>
<dbReference type="InterPro" id="IPR039391">
    <property type="entry name" value="Phytocyanin-like"/>
</dbReference>
<keyword evidence="5" id="KW-0325">Glycoprotein</keyword>
<dbReference type="FunFam" id="2.60.40.420:FF:000003">
    <property type="entry name" value="Blue copper"/>
    <property type="match status" value="1"/>
</dbReference>
<dbReference type="PROSITE" id="PS00196">
    <property type="entry name" value="COPPER_BLUE"/>
    <property type="match status" value="1"/>
</dbReference>
<evidence type="ECO:0000313" key="9">
    <source>
        <dbReference type="EMBL" id="KAF3948628.1"/>
    </source>
</evidence>
<feature type="domain" description="Phytocyanin" evidence="8">
    <location>
        <begin position="23"/>
        <end position="124"/>
    </location>
</feature>
<dbReference type="SUPFAM" id="SSF49503">
    <property type="entry name" value="Cupredoxins"/>
    <property type="match status" value="1"/>
</dbReference>
<dbReference type="GO" id="GO:0046872">
    <property type="term" value="F:metal ion binding"/>
    <property type="evidence" value="ECO:0007669"/>
    <property type="project" value="UniProtKB-KW"/>
</dbReference>
<dbReference type="GO" id="GO:0005886">
    <property type="term" value="C:plasma membrane"/>
    <property type="evidence" value="ECO:0007669"/>
    <property type="project" value="TreeGrafter"/>
</dbReference>
<keyword evidence="2" id="KW-0479">Metal-binding</keyword>
<keyword evidence="4" id="KW-0186">Copper</keyword>
<comment type="caution">
    <text evidence="9">The sequence shown here is derived from an EMBL/GenBank/DDBJ whole genome shotgun (WGS) entry which is preliminary data.</text>
</comment>
<feature type="signal peptide" evidence="7">
    <location>
        <begin position="1"/>
        <end position="22"/>
    </location>
</feature>
<evidence type="ECO:0000259" key="8">
    <source>
        <dbReference type="PROSITE" id="PS51485"/>
    </source>
</evidence>
<evidence type="ECO:0000256" key="6">
    <source>
        <dbReference type="SAM" id="MobiDB-lite"/>
    </source>
</evidence>
<protein>
    <recommendedName>
        <fullName evidence="8">Phytocyanin domain-containing protein</fullName>
    </recommendedName>
</protein>
<sequence length="183" mass="19989">MALVKNVMVLLSFLALIEVSFGVVYEVGDSRGWTNDSNFDYKSWASTKEFRVGDTIRFVYNPIENNVMLVSYENYKSCNSTDPKFVRISGNDSLPITKPGHYYYICGVPGHCEDGQKVDIRVPKTPSPTPKSSPSPSLSPSPSPSEGHAPAPAPSKGSPSSIQYHLLAFQLFIATGVLACFAF</sequence>
<keyword evidence="10" id="KW-1185">Reference proteome</keyword>
<reference evidence="9" key="1">
    <citation type="submission" date="2020-03" db="EMBL/GenBank/DDBJ databases">
        <title>Castanea mollissima Vanexum genome sequencing.</title>
        <authorList>
            <person name="Staton M."/>
        </authorList>
    </citation>
    <scope>NUCLEOTIDE SEQUENCE</scope>
    <source>
        <tissue evidence="9">Leaf</tissue>
    </source>
</reference>
<dbReference type="Gene3D" id="2.60.40.420">
    <property type="entry name" value="Cupredoxins - blue copper proteins"/>
    <property type="match status" value="1"/>
</dbReference>
<dbReference type="AlphaFoldDB" id="A0A8J4V516"/>
<evidence type="ECO:0000256" key="4">
    <source>
        <dbReference type="ARBA" id="ARBA00023008"/>
    </source>
</evidence>